<name>A0ABP9B263_9GAMM</name>
<comment type="caution">
    <text evidence="1">The sequence shown here is derived from an EMBL/GenBank/DDBJ whole genome shotgun (WGS) entry which is preliminary data.</text>
</comment>
<organism evidence="1 2">
    <name type="scientific">Lysobacter hankyongensis</name>
    <dbReference type="NCBI Taxonomy" id="1176535"/>
    <lineage>
        <taxon>Bacteria</taxon>
        <taxon>Pseudomonadati</taxon>
        <taxon>Pseudomonadota</taxon>
        <taxon>Gammaproteobacteria</taxon>
        <taxon>Lysobacterales</taxon>
        <taxon>Lysobacteraceae</taxon>
        <taxon>Lysobacter</taxon>
    </lineage>
</organism>
<proteinExistence type="predicted"/>
<protein>
    <submittedName>
        <fullName evidence="1">Uncharacterized protein</fullName>
    </submittedName>
</protein>
<dbReference type="Proteomes" id="UP001499959">
    <property type="component" value="Unassembled WGS sequence"/>
</dbReference>
<keyword evidence="2" id="KW-1185">Reference proteome</keyword>
<sequence length="69" mass="8083">MQLFKTEMIFLHPPRTRREYGVRALRYGRRVSRYPTHADLPRLSDGLLRTDAQDFTPAIETPVRVDRAA</sequence>
<dbReference type="EMBL" id="BAABJE010000005">
    <property type="protein sequence ID" value="GAA4789309.1"/>
    <property type="molecule type" value="Genomic_DNA"/>
</dbReference>
<dbReference type="RefSeq" id="WP_345302513.1">
    <property type="nucleotide sequence ID" value="NZ_BAABJE010000005.1"/>
</dbReference>
<evidence type="ECO:0000313" key="1">
    <source>
        <dbReference type="EMBL" id="GAA4789309.1"/>
    </source>
</evidence>
<reference evidence="2" key="1">
    <citation type="journal article" date="2019" name="Int. J. Syst. Evol. Microbiol.">
        <title>The Global Catalogue of Microorganisms (GCM) 10K type strain sequencing project: providing services to taxonomists for standard genome sequencing and annotation.</title>
        <authorList>
            <consortium name="The Broad Institute Genomics Platform"/>
            <consortium name="The Broad Institute Genome Sequencing Center for Infectious Disease"/>
            <person name="Wu L."/>
            <person name="Ma J."/>
        </authorList>
    </citation>
    <scope>NUCLEOTIDE SEQUENCE [LARGE SCALE GENOMIC DNA]</scope>
    <source>
        <strain evidence="2">JCM 18204</strain>
    </source>
</reference>
<gene>
    <name evidence="1" type="ORF">GCM10023307_13090</name>
</gene>
<evidence type="ECO:0000313" key="2">
    <source>
        <dbReference type="Proteomes" id="UP001499959"/>
    </source>
</evidence>
<accession>A0ABP9B263</accession>